<dbReference type="GO" id="GO:0008840">
    <property type="term" value="F:4-hydroxy-tetrahydrodipicolinate synthase activity"/>
    <property type="evidence" value="ECO:0007669"/>
    <property type="project" value="UniProtKB-UniRule"/>
</dbReference>
<dbReference type="PIRSF" id="PIRSF001365">
    <property type="entry name" value="DHDPS"/>
    <property type="match status" value="1"/>
</dbReference>
<evidence type="ECO:0000256" key="2">
    <source>
        <dbReference type="ARBA" id="ARBA00005120"/>
    </source>
</evidence>
<dbReference type="Proteomes" id="UP000294802">
    <property type="component" value="Unassembled WGS sequence"/>
</dbReference>
<comment type="pathway">
    <text evidence="2 12">Amino-acid biosynthesis; L-lysine biosynthesis via DAP pathway; (S)-tetrahydrodipicolinate from L-aspartate: step 3/4.</text>
</comment>
<evidence type="ECO:0000256" key="4">
    <source>
        <dbReference type="ARBA" id="ARBA00012086"/>
    </source>
</evidence>
<dbReference type="InterPro" id="IPR005263">
    <property type="entry name" value="DapA"/>
</dbReference>
<dbReference type="InterPro" id="IPR020625">
    <property type="entry name" value="Schiff_base-form_aldolases_AS"/>
</dbReference>
<evidence type="ECO:0000256" key="14">
    <source>
        <dbReference type="PIRSR" id="PIRSR001365-1"/>
    </source>
</evidence>
<evidence type="ECO:0000256" key="3">
    <source>
        <dbReference type="ARBA" id="ARBA00007592"/>
    </source>
</evidence>
<organism evidence="16 17">
    <name type="scientific">Macrococcus lamae</name>
    <dbReference type="NCBI Taxonomy" id="198484"/>
    <lineage>
        <taxon>Bacteria</taxon>
        <taxon>Bacillati</taxon>
        <taxon>Bacillota</taxon>
        <taxon>Bacilli</taxon>
        <taxon>Bacillales</taxon>
        <taxon>Staphylococcaceae</taxon>
        <taxon>Macrococcus</taxon>
    </lineage>
</organism>
<dbReference type="SUPFAM" id="SSF51569">
    <property type="entry name" value="Aldolase"/>
    <property type="match status" value="1"/>
</dbReference>
<evidence type="ECO:0000256" key="8">
    <source>
        <dbReference type="ARBA" id="ARBA00023154"/>
    </source>
</evidence>
<feature type="binding site" evidence="12 15">
    <location>
        <position position="205"/>
    </location>
    <ligand>
        <name>pyruvate</name>
        <dbReference type="ChEBI" id="CHEBI:15361"/>
    </ligand>
</feature>
<dbReference type="UniPathway" id="UPA00034">
    <property type="reaction ID" value="UER00017"/>
</dbReference>
<evidence type="ECO:0000256" key="15">
    <source>
        <dbReference type="PIRSR" id="PIRSR001365-2"/>
    </source>
</evidence>
<evidence type="ECO:0000313" key="16">
    <source>
        <dbReference type="EMBL" id="TDM13282.1"/>
    </source>
</evidence>
<dbReference type="HAMAP" id="MF_00418">
    <property type="entry name" value="DapA"/>
    <property type="match status" value="1"/>
</dbReference>
<keyword evidence="8 12" id="KW-0457">Lysine biosynthesis</keyword>
<evidence type="ECO:0000256" key="7">
    <source>
        <dbReference type="ARBA" id="ARBA00022915"/>
    </source>
</evidence>
<dbReference type="InterPro" id="IPR020624">
    <property type="entry name" value="Schiff_base-form_aldolases_CS"/>
</dbReference>
<comment type="caution">
    <text evidence="12">Was originally thought to be a dihydrodipicolinate synthase (DHDPS), catalyzing the condensation of (S)-aspartate-beta-semialdehyde [(S)-ASA] and pyruvate to dihydrodipicolinate (DHDP). However, it was shown in E.coli that the product of the enzymatic reaction is not dihydrodipicolinate but in fact (4S)-4-hydroxy-2,3,4,5-tetrahydro-(2S)-dipicolinic acid (HTPA), and that the consecutive dehydration reaction leading to DHDP is not spontaneous but catalyzed by DapB.</text>
</comment>
<evidence type="ECO:0000256" key="10">
    <source>
        <dbReference type="ARBA" id="ARBA00023270"/>
    </source>
</evidence>
<feature type="active site" description="Proton donor/acceptor" evidence="12 14">
    <location>
        <position position="135"/>
    </location>
</feature>
<keyword evidence="5 12" id="KW-0963">Cytoplasm</keyword>
<dbReference type="InterPro" id="IPR002220">
    <property type="entry name" value="DapA-like"/>
</dbReference>
<evidence type="ECO:0000256" key="9">
    <source>
        <dbReference type="ARBA" id="ARBA00023239"/>
    </source>
</evidence>
<dbReference type="SMART" id="SM01130">
    <property type="entry name" value="DHDPS"/>
    <property type="match status" value="1"/>
</dbReference>
<dbReference type="RefSeq" id="WP_133442885.1">
    <property type="nucleotide sequence ID" value="NZ_SCWB01000001.1"/>
</dbReference>
<dbReference type="Pfam" id="PF00701">
    <property type="entry name" value="DHDPS"/>
    <property type="match status" value="1"/>
</dbReference>
<evidence type="ECO:0000256" key="11">
    <source>
        <dbReference type="ARBA" id="ARBA00047836"/>
    </source>
</evidence>
<gene>
    <name evidence="12" type="primary">dapA</name>
    <name evidence="16" type="ORF">ERX29_01385</name>
</gene>
<dbReference type="AlphaFoldDB" id="A0A4R6BXQ4"/>
<keyword evidence="9 12" id="KW-0456">Lyase</keyword>
<evidence type="ECO:0000256" key="1">
    <source>
        <dbReference type="ARBA" id="ARBA00003294"/>
    </source>
</evidence>
<dbReference type="PANTHER" id="PTHR12128">
    <property type="entry name" value="DIHYDRODIPICOLINATE SYNTHASE"/>
    <property type="match status" value="1"/>
</dbReference>
<reference evidence="16 17" key="1">
    <citation type="submission" date="2019-01" db="EMBL/GenBank/DDBJ databases">
        <title>Draft genome sequences of the type strains of six Macrococcus species.</title>
        <authorList>
            <person name="Mazhar S."/>
            <person name="Altermann E."/>
            <person name="Hill C."/>
            <person name="Mcauliffe O."/>
        </authorList>
    </citation>
    <scope>NUCLEOTIDE SEQUENCE [LARGE SCALE GENOMIC DNA]</scope>
    <source>
        <strain evidence="16 17">CCM4815</strain>
    </source>
</reference>
<feature type="binding site" evidence="12 15">
    <location>
        <position position="47"/>
    </location>
    <ligand>
        <name>pyruvate</name>
        <dbReference type="ChEBI" id="CHEBI:15361"/>
    </ligand>
</feature>
<dbReference type="EMBL" id="SCWB01000001">
    <property type="protein sequence ID" value="TDM13282.1"/>
    <property type="molecule type" value="Genomic_DNA"/>
</dbReference>
<name>A0A4R6BXQ4_9STAP</name>
<comment type="function">
    <text evidence="1 12">Catalyzes the condensation of (S)-aspartate-beta-semialdehyde [(S)-ASA] and pyruvate to 4-hydroxy-tetrahydrodipicolinate (HTPA).</text>
</comment>
<feature type="active site" description="Schiff-base intermediate with substrate" evidence="12 14">
    <location>
        <position position="163"/>
    </location>
</feature>
<accession>A0A4R6BXQ4</accession>
<comment type="caution">
    <text evidence="16">The sequence shown here is derived from an EMBL/GenBank/DDBJ whole genome shotgun (WGS) entry which is preliminary data.</text>
</comment>
<feature type="site" description="Part of a proton relay during catalysis" evidence="12">
    <location>
        <position position="46"/>
    </location>
</feature>
<comment type="subcellular location">
    <subcellularLocation>
        <location evidence="12">Cytoplasm</location>
    </subcellularLocation>
</comment>
<dbReference type="PANTHER" id="PTHR12128:SF66">
    <property type="entry name" value="4-HYDROXY-2-OXOGLUTARATE ALDOLASE, MITOCHONDRIAL"/>
    <property type="match status" value="1"/>
</dbReference>
<evidence type="ECO:0000256" key="13">
    <source>
        <dbReference type="PIRNR" id="PIRNR001365"/>
    </source>
</evidence>
<keyword evidence="10 12" id="KW-0704">Schiff base</keyword>
<dbReference type="PROSITE" id="PS00665">
    <property type="entry name" value="DHDPS_1"/>
    <property type="match status" value="1"/>
</dbReference>
<keyword evidence="6 12" id="KW-0028">Amino-acid biosynthesis</keyword>
<keyword evidence="7 12" id="KW-0220">Diaminopimelate biosynthesis</keyword>
<sequence>MSKLFQGTGVAITTPFNNGTVDYETFERHIEFLLNNQVKSLFINGTTGEGSTLTKEEQIKLVETAVNVTNKRVPVYVGSGTNDTAASIQHSLNVKAAGADGIMLITPYYNKTNQRGLIAHFTAIANAVELPVILYNVPSRTNMTIEPETVKQLAENPYIVALKDATGDMKYVETVKSLVPEHFALYSGNDDSFIEFLNRGGDGIISVAANAIPYEFQEIYDAYQKNPDQAGDLFAEISPLIEALNIDINPMPIKALVTYLGYADGSLRLPLVALPPHETKAIIHVYQQIKDGIL</sequence>
<evidence type="ECO:0000313" key="17">
    <source>
        <dbReference type="Proteomes" id="UP000294802"/>
    </source>
</evidence>
<dbReference type="Gene3D" id="3.20.20.70">
    <property type="entry name" value="Aldolase class I"/>
    <property type="match status" value="1"/>
</dbReference>
<evidence type="ECO:0000256" key="12">
    <source>
        <dbReference type="HAMAP-Rule" id="MF_00418"/>
    </source>
</evidence>
<dbReference type="GO" id="GO:0009089">
    <property type="term" value="P:lysine biosynthetic process via diaminopimelate"/>
    <property type="evidence" value="ECO:0007669"/>
    <property type="project" value="UniProtKB-UniRule"/>
</dbReference>
<feature type="site" description="Part of a proton relay during catalysis" evidence="12">
    <location>
        <position position="109"/>
    </location>
</feature>
<dbReference type="EC" id="4.3.3.7" evidence="4 12"/>
<proteinExistence type="inferred from homology"/>
<dbReference type="GO" id="GO:0005829">
    <property type="term" value="C:cytosol"/>
    <property type="evidence" value="ECO:0007669"/>
    <property type="project" value="TreeGrafter"/>
</dbReference>
<evidence type="ECO:0000256" key="6">
    <source>
        <dbReference type="ARBA" id="ARBA00022605"/>
    </source>
</evidence>
<comment type="subunit">
    <text evidence="12">Homotetramer; dimer of dimers.</text>
</comment>
<keyword evidence="17" id="KW-1185">Reference proteome</keyword>
<comment type="similarity">
    <text evidence="3 12 13">Belongs to the DapA family.</text>
</comment>
<protein>
    <recommendedName>
        <fullName evidence="4 12">4-hydroxy-tetrahydrodipicolinate synthase</fullName>
        <shortName evidence="12">HTPA synthase</shortName>
        <ecNumber evidence="4 12">4.3.3.7</ecNumber>
    </recommendedName>
</protein>
<dbReference type="InterPro" id="IPR013785">
    <property type="entry name" value="Aldolase_TIM"/>
</dbReference>
<dbReference type="NCBIfam" id="TIGR00674">
    <property type="entry name" value="dapA"/>
    <property type="match status" value="1"/>
</dbReference>
<evidence type="ECO:0000256" key="5">
    <source>
        <dbReference type="ARBA" id="ARBA00022490"/>
    </source>
</evidence>
<dbReference type="OrthoDB" id="9782828at2"/>
<comment type="catalytic activity">
    <reaction evidence="11 12">
        <text>L-aspartate 4-semialdehyde + pyruvate = (2S,4S)-4-hydroxy-2,3,4,5-tetrahydrodipicolinate + H2O + H(+)</text>
        <dbReference type="Rhea" id="RHEA:34171"/>
        <dbReference type="ChEBI" id="CHEBI:15361"/>
        <dbReference type="ChEBI" id="CHEBI:15377"/>
        <dbReference type="ChEBI" id="CHEBI:15378"/>
        <dbReference type="ChEBI" id="CHEBI:67139"/>
        <dbReference type="ChEBI" id="CHEBI:537519"/>
        <dbReference type="EC" id="4.3.3.7"/>
    </reaction>
</comment>
<dbReference type="PROSITE" id="PS00666">
    <property type="entry name" value="DHDPS_2"/>
    <property type="match status" value="1"/>
</dbReference>
<dbReference type="GO" id="GO:0019877">
    <property type="term" value="P:diaminopimelate biosynthetic process"/>
    <property type="evidence" value="ECO:0007669"/>
    <property type="project" value="UniProtKB-UniRule"/>
</dbReference>
<dbReference type="CDD" id="cd00950">
    <property type="entry name" value="DHDPS"/>
    <property type="match status" value="1"/>
</dbReference>
<dbReference type="PRINTS" id="PR00146">
    <property type="entry name" value="DHPICSNTHASE"/>
</dbReference>